<dbReference type="GO" id="GO:0016020">
    <property type="term" value="C:membrane"/>
    <property type="evidence" value="ECO:0007669"/>
    <property type="project" value="UniProtKB-SubCell"/>
</dbReference>
<dbReference type="EMBL" id="KZ155771">
    <property type="protein sequence ID" value="OUS49082.1"/>
    <property type="molecule type" value="Genomic_DNA"/>
</dbReference>
<evidence type="ECO:0000313" key="11">
    <source>
        <dbReference type="Proteomes" id="UP000009170"/>
    </source>
</evidence>
<feature type="transmembrane region" description="Helical" evidence="7">
    <location>
        <begin position="164"/>
        <end position="191"/>
    </location>
</feature>
<dbReference type="Proteomes" id="UP000009170">
    <property type="component" value="Unassembled WGS sequence"/>
</dbReference>
<protein>
    <submittedName>
        <fullName evidence="10">Amino acid permease-domain-containing protein</fullName>
    </submittedName>
    <submittedName>
        <fullName evidence="9">Amino acid/polyamine transporter I</fullName>
    </submittedName>
</protein>
<accession>A0A454Y0C9</accession>
<feature type="transmembrane region" description="Helical" evidence="7">
    <location>
        <begin position="451"/>
        <end position="477"/>
    </location>
</feature>
<keyword evidence="4 7" id="KW-0812">Transmembrane</keyword>
<feature type="transmembrane region" description="Helical" evidence="7">
    <location>
        <begin position="368"/>
        <end position="387"/>
    </location>
</feature>
<dbReference type="PANTHER" id="PTHR43243">
    <property type="entry name" value="INNER MEMBRANE TRANSPORTER YGJI-RELATED"/>
    <property type="match status" value="1"/>
</dbReference>
<dbReference type="PANTHER" id="PTHR43243:SF4">
    <property type="entry name" value="CATIONIC AMINO ACID TRANSPORTER 4"/>
    <property type="match status" value="1"/>
</dbReference>
<feature type="transmembrane region" description="Helical" evidence="7">
    <location>
        <begin position="50"/>
        <end position="70"/>
    </location>
</feature>
<evidence type="ECO:0000313" key="9">
    <source>
        <dbReference type="EMBL" id="CEG01657.1"/>
    </source>
</evidence>
<proteinExistence type="inferred from homology"/>
<feature type="transmembrane region" description="Helical" evidence="7">
    <location>
        <begin position="198"/>
        <end position="217"/>
    </location>
</feature>
<reference evidence="9 11" key="1">
    <citation type="journal article" date="2006" name="Proc. Natl. Acad. Sci. U.S.A.">
        <title>Genome analysis of the smallest free-living eukaryote Ostreococcus tauri unveils many unique features.</title>
        <authorList>
            <person name="Derelle E."/>
            <person name="Ferraz C."/>
            <person name="Rombauts S."/>
            <person name="Rouze P."/>
            <person name="Worden A.Z."/>
            <person name="Robbens S."/>
            <person name="Partensky F."/>
            <person name="Degroeve S."/>
            <person name="Echeynie S."/>
            <person name="Cooke R."/>
            <person name="Saeys Y."/>
            <person name="Wuyts J."/>
            <person name="Jabbari K."/>
            <person name="Bowler C."/>
            <person name="Panaud O."/>
            <person name="Piegu B."/>
            <person name="Ball S.G."/>
            <person name="Ral J.-P."/>
            <person name="Bouget F.-Y."/>
            <person name="Piganeau G."/>
            <person name="De Baets B."/>
            <person name="Picard A."/>
            <person name="Delseny M."/>
            <person name="Demaille J."/>
            <person name="Van de Peer Y."/>
            <person name="Moreau H."/>
        </authorList>
    </citation>
    <scope>NUCLEOTIDE SEQUENCE [LARGE SCALE GENOMIC DNA]</scope>
    <source>
        <strain evidence="9 11">OTTH0595</strain>
    </source>
</reference>
<organism evidence="9 11">
    <name type="scientific">Ostreococcus tauri</name>
    <name type="common">Marine green alga</name>
    <dbReference type="NCBI Taxonomy" id="70448"/>
    <lineage>
        <taxon>Eukaryota</taxon>
        <taxon>Viridiplantae</taxon>
        <taxon>Chlorophyta</taxon>
        <taxon>Mamiellophyceae</taxon>
        <taxon>Mamiellales</taxon>
        <taxon>Bathycoccaceae</taxon>
        <taxon>Ostreococcus</taxon>
    </lineage>
</organism>
<evidence type="ECO:0000256" key="6">
    <source>
        <dbReference type="ARBA" id="ARBA00023136"/>
    </source>
</evidence>
<dbReference type="Pfam" id="PF13906">
    <property type="entry name" value="AA_permease_C"/>
    <property type="match status" value="1"/>
</dbReference>
<dbReference type="InterPro" id="IPR002293">
    <property type="entry name" value="AA/rel_permease1"/>
</dbReference>
<evidence type="ECO:0000313" key="10">
    <source>
        <dbReference type="EMBL" id="OUS49082.1"/>
    </source>
</evidence>
<name>A0A096PAN2_OSTTA</name>
<feature type="transmembrane region" description="Helical" evidence="7">
    <location>
        <begin position="393"/>
        <end position="415"/>
    </location>
</feature>
<dbReference type="Gene3D" id="1.20.1740.10">
    <property type="entry name" value="Amino acid/polyamine transporter I"/>
    <property type="match status" value="1"/>
</dbReference>
<comment type="subcellular location">
    <subcellularLocation>
        <location evidence="1">Membrane</location>
        <topology evidence="1">Multi-pass membrane protein</topology>
    </subcellularLocation>
</comment>
<dbReference type="Proteomes" id="UP000195557">
    <property type="component" value="Unassembled WGS sequence"/>
</dbReference>
<evidence type="ECO:0000256" key="3">
    <source>
        <dbReference type="ARBA" id="ARBA00022448"/>
    </source>
</evidence>
<gene>
    <name evidence="10" type="ORF">BE221DRAFT_66586</name>
    <name evidence="9" type="ORF">OT_ostta15g00190</name>
</gene>
<feature type="transmembrane region" description="Helical" evidence="7">
    <location>
        <begin position="316"/>
        <end position="335"/>
    </location>
</feature>
<feature type="transmembrane region" description="Helical" evidence="7">
    <location>
        <begin position="489"/>
        <end position="507"/>
    </location>
</feature>
<dbReference type="EMBL" id="CAID01000015">
    <property type="protein sequence ID" value="CEG01657.1"/>
    <property type="molecule type" value="Genomic_DNA"/>
</dbReference>
<reference evidence="10" key="3">
    <citation type="submission" date="2017-04" db="EMBL/GenBank/DDBJ databases">
        <title>Population genomics of picophytoplankton unveils novel chromosome hypervariability.</title>
        <authorList>
            <consortium name="DOE Joint Genome Institute"/>
            <person name="Blanc-Mathieu R."/>
            <person name="Krasovec M."/>
            <person name="Hebrard M."/>
            <person name="Yau S."/>
            <person name="Desgranges E."/>
            <person name="Martin J."/>
            <person name="Schackwitz W."/>
            <person name="Kuo A."/>
            <person name="Salin G."/>
            <person name="Donnadieu C."/>
            <person name="Desdevises Y."/>
            <person name="Sanchez-Ferandin S."/>
            <person name="Moreau H."/>
            <person name="Rivals E."/>
            <person name="Grigoriev I.V."/>
            <person name="Grimsley N."/>
            <person name="Eyre-Walker A."/>
            <person name="Piganeau G."/>
        </authorList>
    </citation>
    <scope>NUCLEOTIDE SEQUENCE [LARGE SCALE GENOMIC DNA]</scope>
    <source>
        <strain evidence="10">RCC 1115</strain>
    </source>
</reference>
<dbReference type="STRING" id="70448.A0A096PAN2"/>
<evidence type="ECO:0000256" key="4">
    <source>
        <dbReference type="ARBA" id="ARBA00022692"/>
    </source>
</evidence>
<evidence type="ECO:0000256" key="7">
    <source>
        <dbReference type="SAM" id="Phobius"/>
    </source>
</evidence>
<feature type="transmembrane region" description="Helical" evidence="7">
    <location>
        <begin position="272"/>
        <end position="296"/>
    </location>
</feature>
<sequence length="588" mass="61022">MASRVDRAGVDAVWRRAMNRRRGERATDSDASTDDASTSDRALRRALSRVDILFLGVGGIVGAGVFVLTGEVASRRAGPGVAASYALAAMTSAITGLAYAEFATMMPEAGSSYSYAYAAFGEFGGVITGGNLVLELLIASAAIARGWTSYAAALVGASAEAVRLNVIEGVVVVDVVAGLVVGAMTALLVAGAKETARFNFAVTCASLLVIALVVVAGSTKIDVANWSPFAPYGVGGIISGAAVVIFSFVGFDTVATCAEEVADPSVDLPIGILGSLGICASLYVIMCLVITGMISYADIDVNAPFAVAFTNFGMSWVASFVSVGALAAITTSLLLSMMGQPRIFMVMARDGLLPPWFSRVSERFGTPANATIFSGIVTGVMAVLLDINLLAQLVSIGTLSVFCCVNLGILIVRCTPEDADWSRRTPPLRRALGLLLSSLAFGLDYRQRGSAVSWFGVLCLALVVVSTLSFLTLPVVAKSGSRKTFRAPMVPFLPAVGVLLTCVLIGGLGAMAWIRYIVYTLACTAAYVTFAWRQYEHQKASSSASSGIELAETGAADAADADADADDVALLPAPTQSAPAHHPRTHST</sequence>
<keyword evidence="6 7" id="KW-0472">Membrane</keyword>
<dbReference type="Pfam" id="PF13520">
    <property type="entry name" value="AA_permease_2"/>
    <property type="match status" value="1"/>
</dbReference>
<feature type="transmembrane region" description="Helical" evidence="7">
    <location>
        <begin position="229"/>
        <end position="251"/>
    </location>
</feature>
<comment type="similarity">
    <text evidence="2">Belongs to the amino acid-polyamine-organocation (APC) superfamily. Cationic amino acid transporter (CAT) (TC 2.A.3.3) family.</text>
</comment>
<keyword evidence="3" id="KW-0813">Transport</keyword>
<reference evidence="9" key="2">
    <citation type="journal article" date="2014" name="BMC Genomics">
        <title>An improved genome of the model marine alga Ostreococcus tauri unfolds by assessing Illumina de novo assemblies.</title>
        <authorList>
            <person name="Blanc-Mathieu R."/>
            <person name="Verhelst B."/>
            <person name="Derelle E."/>
            <person name="Rombauts S."/>
            <person name="Bouget F.Y."/>
            <person name="Carre I."/>
            <person name="Chateau A."/>
            <person name="Eyre-Walker A."/>
            <person name="Grimsley N."/>
            <person name="Moreau H."/>
            <person name="Piegu B."/>
            <person name="Rivals E."/>
            <person name="Schackwitz W."/>
            <person name="Van de Peer Y."/>
            <person name="Piganeau G."/>
        </authorList>
    </citation>
    <scope>NUCLEOTIDE SEQUENCE</scope>
    <source>
        <strain evidence="9">RCC4221</strain>
    </source>
</reference>
<dbReference type="InterPro" id="IPR029485">
    <property type="entry name" value="CAT_C"/>
</dbReference>
<dbReference type="OrthoDB" id="3900342at2759"/>
<evidence type="ECO:0000259" key="8">
    <source>
        <dbReference type="Pfam" id="PF13906"/>
    </source>
</evidence>
<dbReference type="GO" id="GO:0015171">
    <property type="term" value="F:amino acid transmembrane transporter activity"/>
    <property type="evidence" value="ECO:0007669"/>
    <property type="project" value="TreeGrafter"/>
</dbReference>
<dbReference type="FunCoup" id="A0A096PAN2">
    <property type="interactions" value="208"/>
</dbReference>
<dbReference type="AlphaFoldDB" id="A0A096PAN2"/>
<keyword evidence="5 7" id="KW-1133">Transmembrane helix</keyword>
<evidence type="ECO:0000256" key="1">
    <source>
        <dbReference type="ARBA" id="ARBA00004141"/>
    </source>
</evidence>
<dbReference type="InParanoid" id="A0A096PAN2"/>
<feature type="domain" description="Cationic amino acid transporter C-terminal" evidence="8">
    <location>
        <begin position="485"/>
        <end position="533"/>
    </location>
</feature>
<evidence type="ECO:0000256" key="2">
    <source>
        <dbReference type="ARBA" id="ARBA00008572"/>
    </source>
</evidence>
<feature type="transmembrane region" description="Helical" evidence="7">
    <location>
        <begin position="82"/>
        <end position="103"/>
    </location>
</feature>
<feature type="transmembrane region" description="Helical" evidence="7">
    <location>
        <begin position="115"/>
        <end position="144"/>
    </location>
</feature>
<accession>A0A1Y5IPN3</accession>
<evidence type="ECO:0000256" key="5">
    <source>
        <dbReference type="ARBA" id="ARBA00022989"/>
    </source>
</evidence>
<accession>A0A096PAN2</accession>
<keyword evidence="11" id="KW-1185">Reference proteome</keyword>